<organism evidence="1 2">
    <name type="scientific">Persea americana</name>
    <name type="common">Avocado</name>
    <dbReference type="NCBI Taxonomy" id="3435"/>
    <lineage>
        <taxon>Eukaryota</taxon>
        <taxon>Viridiplantae</taxon>
        <taxon>Streptophyta</taxon>
        <taxon>Embryophyta</taxon>
        <taxon>Tracheophyta</taxon>
        <taxon>Spermatophyta</taxon>
        <taxon>Magnoliopsida</taxon>
        <taxon>Magnoliidae</taxon>
        <taxon>Laurales</taxon>
        <taxon>Lauraceae</taxon>
        <taxon>Persea</taxon>
    </lineage>
</organism>
<gene>
    <name evidence="1" type="ORF">MRB53_006828</name>
</gene>
<keyword evidence="2" id="KW-1185">Reference proteome</keyword>
<evidence type="ECO:0000313" key="2">
    <source>
        <dbReference type="Proteomes" id="UP001234297"/>
    </source>
</evidence>
<sequence length="240" mass="26944">MGEVKLLGAWPSPFVLRARIALNLKSADYEFVQETMNPKSQLLLESNPVYKKIPVLLHNQRPVCESMIIVQYIDDAWPTGPSILPSDPYDRAIARFWAAYIDDKIRLHRSDLVADPNLIRLFPSLQTIARAQGEEARVEAIKQVISEFQLLEEAFEKCSKGKSFFSGDSIGLLDIALGCFLGWIKATEKKTGVKILDPETVPHLVGWAERFCADSAVKEVMPETEKLIAFAKAKFQPPSK</sequence>
<name>A0ACC2MI29_PERAE</name>
<accession>A0ACC2MI29</accession>
<comment type="caution">
    <text evidence="1">The sequence shown here is derived from an EMBL/GenBank/DDBJ whole genome shotgun (WGS) entry which is preliminary data.</text>
</comment>
<evidence type="ECO:0000313" key="1">
    <source>
        <dbReference type="EMBL" id="KAJ8645080.1"/>
    </source>
</evidence>
<dbReference type="EMBL" id="CM056810">
    <property type="protein sequence ID" value="KAJ8645080.1"/>
    <property type="molecule type" value="Genomic_DNA"/>
</dbReference>
<protein>
    <submittedName>
        <fullName evidence="1">Uncharacterized protein</fullName>
    </submittedName>
</protein>
<proteinExistence type="predicted"/>
<dbReference type="Proteomes" id="UP001234297">
    <property type="component" value="Chromosome 2"/>
</dbReference>
<reference evidence="1 2" key="1">
    <citation type="journal article" date="2022" name="Hortic Res">
        <title>A haplotype resolved chromosomal level avocado genome allows analysis of novel avocado genes.</title>
        <authorList>
            <person name="Nath O."/>
            <person name="Fletcher S.J."/>
            <person name="Hayward A."/>
            <person name="Shaw L.M."/>
            <person name="Masouleh A.K."/>
            <person name="Furtado A."/>
            <person name="Henry R.J."/>
            <person name="Mitter N."/>
        </authorList>
    </citation>
    <scope>NUCLEOTIDE SEQUENCE [LARGE SCALE GENOMIC DNA]</scope>
    <source>
        <strain evidence="2">cv. Hass</strain>
    </source>
</reference>